<dbReference type="PANTHER" id="PTHR45973">
    <property type="entry name" value="PROTEIN PHOSPHATASE 1 REGULATORY SUBUNIT SDS22-RELATED"/>
    <property type="match status" value="1"/>
</dbReference>
<keyword evidence="3" id="KW-0677">Repeat</keyword>
<keyword evidence="2" id="KW-0433">Leucine-rich repeat</keyword>
<dbReference type="SUPFAM" id="SSF52075">
    <property type="entry name" value="Outer arm dynein light chain 1"/>
    <property type="match status" value="1"/>
</dbReference>
<accession>A0A7S2PLA2</accession>
<evidence type="ECO:0008006" key="8">
    <source>
        <dbReference type="Google" id="ProtNLM"/>
    </source>
</evidence>
<feature type="region of interest" description="Disordered" evidence="6">
    <location>
        <begin position="438"/>
        <end position="470"/>
    </location>
</feature>
<dbReference type="SMART" id="SM00365">
    <property type="entry name" value="LRR_SD22"/>
    <property type="match status" value="5"/>
</dbReference>
<dbReference type="PROSITE" id="PS51450">
    <property type="entry name" value="LRR"/>
    <property type="match status" value="4"/>
</dbReference>
<comment type="subcellular location">
    <subcellularLocation>
        <location evidence="1">Cell projection</location>
        <location evidence="1">Cilium</location>
    </subcellularLocation>
</comment>
<dbReference type="InterPro" id="IPR032675">
    <property type="entry name" value="LRR_dom_sf"/>
</dbReference>
<organism evidence="7">
    <name type="scientific">Leptocylindrus danicus</name>
    <dbReference type="NCBI Taxonomy" id="163516"/>
    <lineage>
        <taxon>Eukaryota</taxon>
        <taxon>Sar</taxon>
        <taxon>Stramenopiles</taxon>
        <taxon>Ochrophyta</taxon>
        <taxon>Bacillariophyta</taxon>
        <taxon>Coscinodiscophyceae</taxon>
        <taxon>Chaetocerotophycidae</taxon>
        <taxon>Leptocylindrales</taxon>
        <taxon>Leptocylindraceae</taxon>
        <taxon>Leptocylindrus</taxon>
    </lineage>
</organism>
<evidence type="ECO:0000313" key="7">
    <source>
        <dbReference type="EMBL" id="CAD9606358.1"/>
    </source>
</evidence>
<sequence length="699" mass="78577">MLIEEVRSSESEQESDDFDTVHDFSCTLKECSQQSKTGTVENQIFCDEETNNFPQMTSKELRDICLEHDGYSTPSLNDTLYLHFKGYRKIENLDNYTGLKALWLNSNGLVKIENLSHLQHLRCLFLQRNLLSNIENLESLHNLVQLDLSENQINHVSGLACLSNLNTLNLAKNTLENSSSVAHLKECESLTTIDLSDNNLKGEAVIEILSSMSALLALSINGNPVVRETSFFRKKCIAKMKKLKYLDRPVFGMERATSEAWNSGGREAELKTKQEWQEKERRKHQQGLEDFRQWQSQVRETKLKQIGNGPTPEQQSIEKLRRERLVAAEIEGNREREQFALKKPDIVSTEKDEVSCQATKHDLPAQIPELSEPPYSSGLLSGEIDNAIAIDIERETSLPSSAEEAQVENKGIKATENNSTINLEDTKKTSFTMNEISNEDSAKETTRVESEGLKAVRTNSTANTEDTNKALFKTDAQKQLQIIEAEQPILQDDQTGAKVGSMEHRINDSVAIYKARKELGQHRWNEKLGLSDSNGNHSNASTFQRLLVDAMKSKLHDTKSDKPPINSWNDSMDDLLTALVHEKSFNFLEVATSLQEHKVFEGVTLTEDDCRLRWSAIDAAASQENNGGSRNTSSQSIASAFRSSTRRLSYDDLQALPSKLVQKPKDLPNMSNSNNIHDTGTTVLTRIDILNELTSQGTD</sequence>
<name>A0A7S2PLA2_9STRA</name>
<evidence type="ECO:0000256" key="6">
    <source>
        <dbReference type="SAM" id="MobiDB-lite"/>
    </source>
</evidence>
<evidence type="ECO:0000256" key="2">
    <source>
        <dbReference type="ARBA" id="ARBA00022614"/>
    </source>
</evidence>
<dbReference type="Pfam" id="PF14580">
    <property type="entry name" value="LRR_9"/>
    <property type="match status" value="1"/>
</dbReference>
<proteinExistence type="predicted"/>
<gene>
    <name evidence="7" type="ORF">LDAN0321_LOCUS18427</name>
</gene>
<dbReference type="Gene3D" id="3.80.10.10">
    <property type="entry name" value="Ribonuclease Inhibitor"/>
    <property type="match status" value="2"/>
</dbReference>
<dbReference type="EMBL" id="HBGY01029685">
    <property type="protein sequence ID" value="CAD9606358.1"/>
    <property type="molecule type" value="Transcribed_RNA"/>
</dbReference>
<feature type="compositionally biased region" description="Basic and acidic residues" evidence="6">
    <location>
        <begin position="440"/>
        <end position="454"/>
    </location>
</feature>
<keyword evidence="5" id="KW-0966">Cell projection</keyword>
<dbReference type="InterPro" id="IPR050576">
    <property type="entry name" value="Cilia_flagella_integrity"/>
</dbReference>
<dbReference type="PANTHER" id="PTHR45973:SF9">
    <property type="entry name" value="LEUCINE-RICH REPEAT-CONTAINING PROTEIN 46"/>
    <property type="match status" value="1"/>
</dbReference>
<evidence type="ECO:0000256" key="4">
    <source>
        <dbReference type="ARBA" id="ARBA00023069"/>
    </source>
</evidence>
<keyword evidence="4" id="KW-0969">Cilium</keyword>
<dbReference type="AlphaFoldDB" id="A0A7S2PLA2"/>
<evidence type="ECO:0000256" key="1">
    <source>
        <dbReference type="ARBA" id="ARBA00004138"/>
    </source>
</evidence>
<evidence type="ECO:0000256" key="5">
    <source>
        <dbReference type="ARBA" id="ARBA00023273"/>
    </source>
</evidence>
<protein>
    <recommendedName>
        <fullName evidence="8">Dynein assembly factor 1, axonemal homolog</fullName>
    </recommendedName>
</protein>
<dbReference type="InterPro" id="IPR001611">
    <property type="entry name" value="Leu-rich_rpt"/>
</dbReference>
<reference evidence="7" key="1">
    <citation type="submission" date="2021-01" db="EMBL/GenBank/DDBJ databases">
        <authorList>
            <person name="Corre E."/>
            <person name="Pelletier E."/>
            <person name="Niang G."/>
            <person name="Scheremetjew M."/>
            <person name="Finn R."/>
            <person name="Kale V."/>
            <person name="Holt S."/>
            <person name="Cochrane G."/>
            <person name="Meng A."/>
            <person name="Brown T."/>
            <person name="Cohen L."/>
        </authorList>
    </citation>
    <scope>NUCLEOTIDE SEQUENCE</scope>
    <source>
        <strain evidence="7">B650</strain>
    </source>
</reference>
<evidence type="ECO:0000256" key="3">
    <source>
        <dbReference type="ARBA" id="ARBA00022737"/>
    </source>
</evidence>